<sequence length="474" mass="52659">MGLVRTGSPQSEVNVKGNLRERESDNWQTEEGRKVTIANANSTSHFDDRLITISTAPPPPNTSLLPACLQSIHGFDPDLEARRSCLEDIHVGHHLPGWEEAEIDGIVLKKELAEQSININKLPFWDSFHRIVGGAVLIAVDLIAEAKQQSGPTRASPLVFLQHHHHSDDDDDNHYGDIENEVQQQHWKHGFSTVDKAREEKEQSNSNLTATKLGRSSTALSSPPPSRLPLITVSSLVQRNTTNLSSANPSSSPTNLSSPEEEEEEESFIWSSNSSSSGAGSSTLSGDTDLESEEFLALECQKVNTALVSRGGEGGGDSLTLEEQGDEEAANTNKTGSIRELVPLKRVKESQANSSRLPTFTPVQKQRLKKLRKKMFRKLNCGRCTDAVRGCCHEDDNGQEFWRVDYYEELRKLMGKEEKKGTCSFLLSPIIVRFLLSSFEKRRESEVGLELPRRVVNILLRALRAAKEGEQPYL</sequence>
<proteinExistence type="predicted"/>
<evidence type="ECO:0000313" key="3">
    <source>
        <dbReference type="Proteomes" id="UP000198287"/>
    </source>
</evidence>
<feature type="region of interest" description="Disordered" evidence="1">
    <location>
        <begin position="308"/>
        <end position="333"/>
    </location>
</feature>
<feature type="region of interest" description="Disordered" evidence="1">
    <location>
        <begin position="1"/>
        <end position="30"/>
    </location>
</feature>
<dbReference type="Proteomes" id="UP000198287">
    <property type="component" value="Unassembled WGS sequence"/>
</dbReference>
<feature type="region of interest" description="Disordered" evidence="1">
    <location>
        <begin position="196"/>
        <end position="229"/>
    </location>
</feature>
<dbReference type="EMBL" id="LNIX01000021">
    <property type="protein sequence ID" value="OXA43534.1"/>
    <property type="molecule type" value="Genomic_DNA"/>
</dbReference>
<evidence type="ECO:0000313" key="2">
    <source>
        <dbReference type="EMBL" id="OXA43534.1"/>
    </source>
</evidence>
<organism evidence="2 3">
    <name type="scientific">Folsomia candida</name>
    <name type="common">Springtail</name>
    <dbReference type="NCBI Taxonomy" id="158441"/>
    <lineage>
        <taxon>Eukaryota</taxon>
        <taxon>Metazoa</taxon>
        <taxon>Ecdysozoa</taxon>
        <taxon>Arthropoda</taxon>
        <taxon>Hexapoda</taxon>
        <taxon>Collembola</taxon>
        <taxon>Entomobryomorpha</taxon>
        <taxon>Isotomoidea</taxon>
        <taxon>Isotomidae</taxon>
        <taxon>Proisotominae</taxon>
        <taxon>Folsomia</taxon>
    </lineage>
</organism>
<gene>
    <name evidence="2" type="ORF">Fcan01_21465</name>
</gene>
<accession>A0A226DFA5</accession>
<evidence type="ECO:0000256" key="1">
    <source>
        <dbReference type="SAM" id="MobiDB-lite"/>
    </source>
</evidence>
<feature type="region of interest" description="Disordered" evidence="1">
    <location>
        <begin position="242"/>
        <end position="288"/>
    </location>
</feature>
<comment type="caution">
    <text evidence="2">The sequence shown here is derived from an EMBL/GenBank/DDBJ whole genome shotgun (WGS) entry which is preliminary data.</text>
</comment>
<keyword evidence="3" id="KW-1185">Reference proteome</keyword>
<reference evidence="2 3" key="1">
    <citation type="submission" date="2015-12" db="EMBL/GenBank/DDBJ databases">
        <title>The genome of Folsomia candida.</title>
        <authorList>
            <person name="Faddeeva A."/>
            <person name="Derks M.F."/>
            <person name="Anvar Y."/>
            <person name="Smit S."/>
            <person name="Van Straalen N."/>
            <person name="Roelofs D."/>
        </authorList>
    </citation>
    <scope>NUCLEOTIDE SEQUENCE [LARGE SCALE GENOMIC DNA]</scope>
    <source>
        <strain evidence="2 3">VU population</strain>
        <tissue evidence="2">Whole body</tissue>
    </source>
</reference>
<dbReference type="AlphaFoldDB" id="A0A226DFA5"/>
<feature type="compositionally biased region" description="Low complexity" evidence="1">
    <location>
        <begin position="268"/>
        <end position="286"/>
    </location>
</feature>
<feature type="compositionally biased region" description="Basic and acidic residues" evidence="1">
    <location>
        <begin position="18"/>
        <end position="30"/>
    </location>
</feature>
<name>A0A226DFA5_FOLCA</name>
<protein>
    <submittedName>
        <fullName evidence="2">Uncharacterized protein</fullName>
    </submittedName>
</protein>
<feature type="compositionally biased region" description="Low complexity" evidence="1">
    <location>
        <begin position="242"/>
        <end position="258"/>
    </location>
</feature>